<feature type="compositionally biased region" description="Polar residues" evidence="9">
    <location>
        <begin position="571"/>
        <end position="580"/>
    </location>
</feature>
<feature type="region of interest" description="Disordered" evidence="9">
    <location>
        <begin position="1123"/>
        <end position="1183"/>
    </location>
</feature>
<evidence type="ECO:0000259" key="10">
    <source>
        <dbReference type="PROSITE" id="PS50067"/>
    </source>
</evidence>
<evidence type="ECO:0000256" key="1">
    <source>
        <dbReference type="ARBA" id="ARBA00004496"/>
    </source>
</evidence>
<organism evidence="11 12">
    <name type="scientific">Gonium pectorale</name>
    <name type="common">Green alga</name>
    <dbReference type="NCBI Taxonomy" id="33097"/>
    <lineage>
        <taxon>Eukaryota</taxon>
        <taxon>Viridiplantae</taxon>
        <taxon>Chlorophyta</taxon>
        <taxon>core chlorophytes</taxon>
        <taxon>Chlorophyceae</taxon>
        <taxon>CS clade</taxon>
        <taxon>Chlamydomonadales</taxon>
        <taxon>Volvocaceae</taxon>
        <taxon>Gonium</taxon>
    </lineage>
</organism>
<feature type="region of interest" description="Disordered" evidence="9">
    <location>
        <begin position="110"/>
        <end position="170"/>
    </location>
</feature>
<evidence type="ECO:0000256" key="2">
    <source>
        <dbReference type="ARBA" id="ARBA00022490"/>
    </source>
</evidence>
<dbReference type="EMBL" id="LSYV01000002">
    <property type="protein sequence ID" value="KXZ56177.1"/>
    <property type="molecule type" value="Genomic_DNA"/>
</dbReference>
<feature type="compositionally biased region" description="Low complexity" evidence="9">
    <location>
        <begin position="685"/>
        <end position="694"/>
    </location>
</feature>
<comment type="caution">
    <text evidence="11">The sequence shown here is derived from an EMBL/GenBank/DDBJ whole genome shotgun (WGS) entry which is preliminary data.</text>
</comment>
<feature type="compositionally biased region" description="Gly residues" evidence="9">
    <location>
        <begin position="1213"/>
        <end position="1223"/>
    </location>
</feature>
<keyword evidence="12" id="KW-1185">Reference proteome</keyword>
<protein>
    <recommendedName>
        <fullName evidence="10">Kinesin motor domain-containing protein</fullName>
    </recommendedName>
</protein>
<feature type="region of interest" description="Disordered" evidence="9">
    <location>
        <begin position="1027"/>
        <end position="1047"/>
    </location>
</feature>
<comment type="similarity">
    <text evidence="7">Belongs to the TRAFAC class myosin-kinesin ATPase superfamily. Kinesin family.</text>
</comment>
<dbReference type="GO" id="GO:0003777">
    <property type="term" value="F:microtubule motor activity"/>
    <property type="evidence" value="ECO:0007669"/>
    <property type="project" value="InterPro"/>
</dbReference>
<dbReference type="GO" id="GO:0007018">
    <property type="term" value="P:microtubule-based movement"/>
    <property type="evidence" value="ECO:0007669"/>
    <property type="project" value="InterPro"/>
</dbReference>
<feature type="compositionally biased region" description="Pro residues" evidence="9">
    <location>
        <begin position="507"/>
        <end position="517"/>
    </location>
</feature>
<feature type="region of interest" description="Disordered" evidence="9">
    <location>
        <begin position="1196"/>
        <end position="1233"/>
    </location>
</feature>
<dbReference type="SMART" id="SM00129">
    <property type="entry name" value="KISc"/>
    <property type="match status" value="1"/>
</dbReference>
<evidence type="ECO:0000256" key="3">
    <source>
        <dbReference type="ARBA" id="ARBA00022741"/>
    </source>
</evidence>
<dbReference type="GO" id="GO:0007052">
    <property type="term" value="P:mitotic spindle organization"/>
    <property type="evidence" value="ECO:0007669"/>
    <property type="project" value="TreeGrafter"/>
</dbReference>
<dbReference type="Pfam" id="PF00225">
    <property type="entry name" value="Kinesin"/>
    <property type="match status" value="2"/>
</dbReference>
<dbReference type="PANTHER" id="PTHR47969:SF15">
    <property type="entry name" value="CHROMOSOME-ASSOCIATED KINESIN KIF4A-RELATED"/>
    <property type="match status" value="1"/>
</dbReference>
<evidence type="ECO:0000256" key="9">
    <source>
        <dbReference type="SAM" id="MobiDB-lite"/>
    </source>
</evidence>
<evidence type="ECO:0000256" key="6">
    <source>
        <dbReference type="ARBA" id="ARBA00023175"/>
    </source>
</evidence>
<dbReference type="InterPro" id="IPR036961">
    <property type="entry name" value="Kinesin_motor_dom_sf"/>
</dbReference>
<dbReference type="GO" id="GO:0008017">
    <property type="term" value="F:microtubule binding"/>
    <property type="evidence" value="ECO:0007669"/>
    <property type="project" value="InterPro"/>
</dbReference>
<dbReference type="PANTHER" id="PTHR47969">
    <property type="entry name" value="CHROMOSOME-ASSOCIATED KINESIN KIF4A-RELATED"/>
    <property type="match status" value="1"/>
</dbReference>
<evidence type="ECO:0000313" key="12">
    <source>
        <dbReference type="Proteomes" id="UP000075714"/>
    </source>
</evidence>
<name>A0A150H1Z9_GONPE</name>
<proteinExistence type="inferred from homology"/>
<evidence type="ECO:0000256" key="8">
    <source>
        <dbReference type="SAM" id="Coils"/>
    </source>
</evidence>
<feature type="compositionally biased region" description="Gly residues" evidence="9">
    <location>
        <begin position="860"/>
        <end position="881"/>
    </location>
</feature>
<dbReference type="InterPro" id="IPR027640">
    <property type="entry name" value="Kinesin-like_fam"/>
</dbReference>
<feature type="compositionally biased region" description="Gly residues" evidence="9">
    <location>
        <begin position="120"/>
        <end position="137"/>
    </location>
</feature>
<feature type="compositionally biased region" description="Gly residues" evidence="9">
    <location>
        <begin position="736"/>
        <end position="746"/>
    </location>
</feature>
<dbReference type="GO" id="GO:0005737">
    <property type="term" value="C:cytoplasm"/>
    <property type="evidence" value="ECO:0007669"/>
    <property type="project" value="UniProtKB-SubCell"/>
</dbReference>
<feature type="region of interest" description="Disordered" evidence="9">
    <location>
        <begin position="505"/>
        <end position="751"/>
    </location>
</feature>
<dbReference type="SUPFAM" id="SSF52540">
    <property type="entry name" value="P-loop containing nucleoside triphosphate hydrolases"/>
    <property type="match status" value="1"/>
</dbReference>
<feature type="compositionally biased region" description="Gly residues" evidence="9">
    <location>
        <begin position="695"/>
        <end position="706"/>
    </location>
</feature>
<keyword evidence="2" id="KW-0963">Cytoplasm</keyword>
<dbReference type="GO" id="GO:0005524">
    <property type="term" value="F:ATP binding"/>
    <property type="evidence" value="ECO:0007669"/>
    <property type="project" value="UniProtKB-UniRule"/>
</dbReference>
<dbReference type="Proteomes" id="UP000075714">
    <property type="component" value="Unassembled WGS sequence"/>
</dbReference>
<feature type="compositionally biased region" description="Low complexity" evidence="9">
    <location>
        <begin position="1123"/>
        <end position="1159"/>
    </location>
</feature>
<feature type="compositionally biased region" description="Low complexity" evidence="9">
    <location>
        <begin position="719"/>
        <end position="735"/>
    </location>
</feature>
<dbReference type="PROSITE" id="PS00411">
    <property type="entry name" value="KINESIN_MOTOR_1"/>
    <property type="match status" value="1"/>
</dbReference>
<keyword evidence="5 8" id="KW-0175">Coiled coil</keyword>
<comment type="subcellular location">
    <subcellularLocation>
        <location evidence="1">Cytoplasm</location>
    </subcellularLocation>
</comment>
<dbReference type="STRING" id="33097.A0A150H1Z9"/>
<sequence>MGDREEQPNRVQVVVRVRPVLPHELSDEVAVSCSPDARRVQVALPERLAANAGPGRGAARSYDFDACLAGSTTQEELFEVCGMQELVEAALDGYCVTIFAFGQTGSGKTHTIIGPRLSRGRGGAAAAGGGGAGGGGDDPSPSPARASGGENLAGGTKPPPGTAGGGGGGSVLIDPEDGVLTRCLAAAYRSMAARSASGGVEWSVSASVVELYNEAVTDLLGADRSKQLQVRKDARDGFAVSGLTQASCPTDSSALRVCVRALQHRHTRSHKLNEYSSRSHCLMTFVFGSREAAAQDGEQGGEAQGGQQGAKGGVRRYGKLCLVDLAGSERLKDTGNTERGAIRETGAINKSLFTLGQVLAALSARSSAPSSSAAAAPFVPYRDSKLTQLLWDGLRGSGRCLMLACLGPMRGAAEESLNTLHFASLASRIKAEPVVLLDPQDQLVVDLRKVISQLRQENAQLATALQQLSLGADPAAVMAALPEALRASAAAAAAAAGMTGVVTPPRTAAPPAAPPASPQRAPSSAPSSARETASPARALPLPPPGRAKTLQPLSAKSGKSLLPKPPGLDNGPSTSASPSQPDGRGRVLRVSVSHGSPLTSGHAGLEPGPAPRSAPTHVSAGDLPSPGSAPSDDLPTPPGGATGGGHSRIKQAWAPSSGNSRKQLQPLGASPYGRAASSPTRAQLAASSEGLPSSAGGGGGAGGGAGRASASPKRRGANRARSVGRNGGAAAVAAAGGAGGGGGAGGASSRPAYLTADPAALLYGYTSALPPLPPGSSDAVGASTSPLATPPALRSAAVDRSLAPPPPPALAEFPDLAAMEAEFQQLMAAGGGMANAGPNSLLAGPPAKERTSPARRPGGAAAGGSGGGASAAAEGGDGGGSGDEEESGEPRPDVRALKWAERNGWFGTDFEMTSYAYEVHDQLVEREGVDPTSDLYYMEIERRVAEAFPAKWAVVMHHALPGGSGASAVARIRRAAPSPGPLLPADFMQRERERYIQEAQEEREREDRLASARGHFGAGLRVSVKDPLRSGAGGGGSGSGSAARDAAAAASLAEQAASARSRHHNPSVPSERLAFFSPAAAAGAFDGPYLSPYDATYGGAASAGPAASSQFFAHSHSHASYNSYQSQASSQPSSHTGAHSASASGYATPDTSSATAPSTPGGGGGGAVDIGGPVTPGAQQPINPFNIGALHAVAPPRGSRFAPVPGRRRGGAPAPGGGGGGAGAAEAADPRAAERLQREYARQRAAVVEELRVAKEEAEVERQRILARIHRAAGGSKWRR</sequence>
<reference evidence="12" key="1">
    <citation type="journal article" date="2016" name="Nat. Commun.">
        <title>The Gonium pectorale genome demonstrates co-option of cell cycle regulation during the evolution of multicellularity.</title>
        <authorList>
            <person name="Hanschen E.R."/>
            <person name="Marriage T.N."/>
            <person name="Ferris P.J."/>
            <person name="Hamaji T."/>
            <person name="Toyoda A."/>
            <person name="Fujiyama A."/>
            <person name="Neme R."/>
            <person name="Noguchi H."/>
            <person name="Minakuchi Y."/>
            <person name="Suzuki M."/>
            <person name="Kawai-Toyooka H."/>
            <person name="Smith D.R."/>
            <person name="Sparks H."/>
            <person name="Anderson J."/>
            <person name="Bakaric R."/>
            <person name="Luria V."/>
            <person name="Karger A."/>
            <person name="Kirschner M.W."/>
            <person name="Durand P.M."/>
            <person name="Michod R.E."/>
            <person name="Nozaki H."/>
            <person name="Olson B.J."/>
        </authorList>
    </citation>
    <scope>NUCLEOTIDE SEQUENCE [LARGE SCALE GENOMIC DNA]</scope>
    <source>
        <strain evidence="12">NIES-2863</strain>
    </source>
</reference>
<evidence type="ECO:0000256" key="7">
    <source>
        <dbReference type="PROSITE-ProRule" id="PRU00283"/>
    </source>
</evidence>
<dbReference type="PROSITE" id="PS50067">
    <property type="entry name" value="KINESIN_MOTOR_2"/>
    <property type="match status" value="1"/>
</dbReference>
<keyword evidence="4 7" id="KW-0067">ATP-binding</keyword>
<dbReference type="InterPro" id="IPR019821">
    <property type="entry name" value="Kinesin_motor_CS"/>
</dbReference>
<dbReference type="PRINTS" id="PR00380">
    <property type="entry name" value="KINESINHEAVY"/>
</dbReference>
<feature type="domain" description="Kinesin motor" evidence="10">
    <location>
        <begin position="10"/>
        <end position="429"/>
    </location>
</feature>
<gene>
    <name evidence="11" type="ORF">GPECTOR_1g152</name>
</gene>
<keyword evidence="6 7" id="KW-0505">Motor protein</keyword>
<feature type="compositionally biased region" description="Gly residues" evidence="9">
    <location>
        <begin position="1160"/>
        <end position="1169"/>
    </location>
</feature>
<dbReference type="OrthoDB" id="3176171at2759"/>
<evidence type="ECO:0000256" key="4">
    <source>
        <dbReference type="ARBA" id="ARBA00022840"/>
    </source>
</evidence>
<dbReference type="Gene3D" id="3.40.850.10">
    <property type="entry name" value="Kinesin motor domain"/>
    <property type="match status" value="1"/>
</dbReference>
<feature type="compositionally biased region" description="Low complexity" evidence="9">
    <location>
        <begin position="518"/>
        <end position="539"/>
    </location>
</feature>
<feature type="binding site" evidence="7">
    <location>
        <begin position="102"/>
        <end position="109"/>
    </location>
    <ligand>
        <name>ATP</name>
        <dbReference type="ChEBI" id="CHEBI:30616"/>
    </ligand>
</feature>
<dbReference type="GO" id="GO:0005875">
    <property type="term" value="C:microtubule associated complex"/>
    <property type="evidence" value="ECO:0007669"/>
    <property type="project" value="TreeGrafter"/>
</dbReference>
<feature type="region of interest" description="Disordered" evidence="9">
    <location>
        <begin position="765"/>
        <end position="811"/>
    </location>
</feature>
<dbReference type="InterPro" id="IPR027417">
    <property type="entry name" value="P-loop_NTPase"/>
</dbReference>
<feature type="compositionally biased region" description="Polar residues" evidence="9">
    <location>
        <begin position="654"/>
        <end position="663"/>
    </location>
</feature>
<feature type="coiled-coil region" evidence="8">
    <location>
        <begin position="444"/>
        <end position="471"/>
    </location>
</feature>
<dbReference type="GO" id="GO:0051231">
    <property type="term" value="P:spindle elongation"/>
    <property type="evidence" value="ECO:0007669"/>
    <property type="project" value="TreeGrafter"/>
</dbReference>
<dbReference type="InterPro" id="IPR001752">
    <property type="entry name" value="Kinesin_motor_dom"/>
</dbReference>
<dbReference type="AlphaFoldDB" id="A0A150H1Z9"/>
<accession>A0A150H1Z9</accession>
<keyword evidence="3 7" id="KW-0547">Nucleotide-binding</keyword>
<evidence type="ECO:0000256" key="5">
    <source>
        <dbReference type="ARBA" id="ARBA00023054"/>
    </source>
</evidence>
<evidence type="ECO:0000313" key="11">
    <source>
        <dbReference type="EMBL" id="KXZ56177.1"/>
    </source>
</evidence>
<feature type="region of interest" description="Disordered" evidence="9">
    <location>
        <begin position="837"/>
        <end position="895"/>
    </location>
</feature>